<reference evidence="6" key="2">
    <citation type="submission" date="2023-05" db="EMBL/GenBank/DDBJ databases">
        <authorList>
            <consortium name="Lawrence Berkeley National Laboratory"/>
            <person name="Steindorff A."/>
            <person name="Hensen N."/>
            <person name="Bonometti L."/>
            <person name="Westerberg I."/>
            <person name="Brannstrom I.O."/>
            <person name="Guillou S."/>
            <person name="Cros-Aarteil S."/>
            <person name="Calhoun S."/>
            <person name="Haridas S."/>
            <person name="Kuo A."/>
            <person name="Mondo S."/>
            <person name="Pangilinan J."/>
            <person name="Riley R."/>
            <person name="Labutti K."/>
            <person name="Andreopoulos B."/>
            <person name="Lipzen A."/>
            <person name="Chen C."/>
            <person name="Yanf M."/>
            <person name="Daum C."/>
            <person name="Ng V."/>
            <person name="Clum A."/>
            <person name="Ohm R."/>
            <person name="Martin F."/>
            <person name="Silar P."/>
            <person name="Natvig D."/>
            <person name="Lalanne C."/>
            <person name="Gautier V."/>
            <person name="Ament-Velasquez S.L."/>
            <person name="Kruys A."/>
            <person name="Hutchinson M.I."/>
            <person name="Powell A.J."/>
            <person name="Barry K."/>
            <person name="Miller A.N."/>
            <person name="Grigoriev I.V."/>
            <person name="Debuchy R."/>
            <person name="Gladieux P."/>
            <person name="Thoren M.H."/>
            <person name="Johannesson H."/>
        </authorList>
    </citation>
    <scope>NUCLEOTIDE SEQUENCE</scope>
    <source>
        <strain evidence="6">PSN293</strain>
    </source>
</reference>
<dbReference type="AlphaFoldDB" id="A0AAN6YB93"/>
<keyword evidence="4 5" id="KW-0472">Membrane</keyword>
<keyword evidence="3 5" id="KW-1133">Transmembrane helix</keyword>
<dbReference type="PANTHER" id="PTHR23507:SF1">
    <property type="entry name" value="FI18259P1-RELATED"/>
    <property type="match status" value="1"/>
</dbReference>
<feature type="transmembrane region" description="Helical" evidence="5">
    <location>
        <begin position="32"/>
        <end position="50"/>
    </location>
</feature>
<dbReference type="Pfam" id="PF07690">
    <property type="entry name" value="MFS_1"/>
    <property type="match status" value="1"/>
</dbReference>
<dbReference type="GO" id="GO:0022857">
    <property type="term" value="F:transmembrane transporter activity"/>
    <property type="evidence" value="ECO:0007669"/>
    <property type="project" value="InterPro"/>
</dbReference>
<evidence type="ECO:0000256" key="4">
    <source>
        <dbReference type="ARBA" id="ARBA00023136"/>
    </source>
</evidence>
<accession>A0AAN6YB93</accession>
<dbReference type="SUPFAM" id="SSF103473">
    <property type="entry name" value="MFS general substrate transporter"/>
    <property type="match status" value="1"/>
</dbReference>
<keyword evidence="7" id="KW-1185">Reference proteome</keyword>
<dbReference type="InterPro" id="IPR036259">
    <property type="entry name" value="MFS_trans_sf"/>
</dbReference>
<dbReference type="EMBL" id="MU858080">
    <property type="protein sequence ID" value="KAK4215430.1"/>
    <property type="molecule type" value="Genomic_DNA"/>
</dbReference>
<dbReference type="InterPro" id="IPR011701">
    <property type="entry name" value="MFS"/>
</dbReference>
<feature type="transmembrane region" description="Helical" evidence="5">
    <location>
        <begin position="222"/>
        <end position="245"/>
    </location>
</feature>
<keyword evidence="2 5" id="KW-0812">Transmembrane</keyword>
<feature type="transmembrane region" description="Helical" evidence="5">
    <location>
        <begin position="154"/>
        <end position="175"/>
    </location>
</feature>
<comment type="subcellular location">
    <subcellularLocation>
        <location evidence="1">Membrane</location>
        <topology evidence="1">Multi-pass membrane protein</topology>
    </subcellularLocation>
</comment>
<dbReference type="PANTHER" id="PTHR23507">
    <property type="entry name" value="ZGC:174356"/>
    <property type="match status" value="1"/>
</dbReference>
<feature type="transmembrane region" description="Helical" evidence="5">
    <location>
        <begin position="503"/>
        <end position="524"/>
    </location>
</feature>
<feature type="transmembrane region" description="Helical" evidence="5">
    <location>
        <begin position="362"/>
        <end position="389"/>
    </location>
</feature>
<dbReference type="Gene3D" id="1.20.1250.20">
    <property type="entry name" value="MFS general substrate transporter like domains"/>
    <property type="match status" value="1"/>
</dbReference>
<feature type="transmembrane region" description="Helical" evidence="5">
    <location>
        <begin position="434"/>
        <end position="459"/>
    </location>
</feature>
<evidence type="ECO:0000256" key="3">
    <source>
        <dbReference type="ARBA" id="ARBA00022989"/>
    </source>
</evidence>
<feature type="transmembrane region" description="Helical" evidence="5">
    <location>
        <begin position="251"/>
        <end position="271"/>
    </location>
</feature>
<dbReference type="Proteomes" id="UP001301769">
    <property type="component" value="Unassembled WGS sequence"/>
</dbReference>
<dbReference type="GO" id="GO:0016020">
    <property type="term" value="C:membrane"/>
    <property type="evidence" value="ECO:0007669"/>
    <property type="project" value="UniProtKB-SubCell"/>
</dbReference>
<feature type="transmembrane region" description="Helical" evidence="5">
    <location>
        <begin position="334"/>
        <end position="356"/>
    </location>
</feature>
<organism evidence="6 7">
    <name type="scientific">Rhypophila decipiens</name>
    <dbReference type="NCBI Taxonomy" id="261697"/>
    <lineage>
        <taxon>Eukaryota</taxon>
        <taxon>Fungi</taxon>
        <taxon>Dikarya</taxon>
        <taxon>Ascomycota</taxon>
        <taxon>Pezizomycotina</taxon>
        <taxon>Sordariomycetes</taxon>
        <taxon>Sordariomycetidae</taxon>
        <taxon>Sordariales</taxon>
        <taxon>Naviculisporaceae</taxon>
        <taxon>Rhypophila</taxon>
    </lineage>
</organism>
<feature type="transmembrane region" description="Helical" evidence="5">
    <location>
        <begin position="187"/>
        <end position="210"/>
    </location>
</feature>
<evidence type="ECO:0000256" key="1">
    <source>
        <dbReference type="ARBA" id="ARBA00004141"/>
    </source>
</evidence>
<feature type="transmembrane region" description="Helical" evidence="5">
    <location>
        <begin position="410"/>
        <end position="428"/>
    </location>
</feature>
<name>A0AAN6YB93_9PEZI</name>
<evidence type="ECO:0000313" key="7">
    <source>
        <dbReference type="Proteomes" id="UP001301769"/>
    </source>
</evidence>
<evidence type="ECO:0000256" key="2">
    <source>
        <dbReference type="ARBA" id="ARBA00022692"/>
    </source>
</evidence>
<gene>
    <name evidence="6" type="ORF">QBC37DRAFT_281695</name>
</gene>
<comment type="caution">
    <text evidence="6">The sequence shown here is derived from an EMBL/GenBank/DDBJ whole genome shotgun (WGS) entry which is preliminary data.</text>
</comment>
<feature type="transmembrane region" description="Helical" evidence="5">
    <location>
        <begin position="471"/>
        <end position="491"/>
    </location>
</feature>
<reference evidence="6" key="1">
    <citation type="journal article" date="2023" name="Mol. Phylogenet. Evol.">
        <title>Genome-scale phylogeny and comparative genomics of the fungal order Sordariales.</title>
        <authorList>
            <person name="Hensen N."/>
            <person name="Bonometti L."/>
            <person name="Westerberg I."/>
            <person name="Brannstrom I.O."/>
            <person name="Guillou S."/>
            <person name="Cros-Aarteil S."/>
            <person name="Calhoun S."/>
            <person name="Haridas S."/>
            <person name="Kuo A."/>
            <person name="Mondo S."/>
            <person name="Pangilinan J."/>
            <person name="Riley R."/>
            <person name="LaButti K."/>
            <person name="Andreopoulos B."/>
            <person name="Lipzen A."/>
            <person name="Chen C."/>
            <person name="Yan M."/>
            <person name="Daum C."/>
            <person name="Ng V."/>
            <person name="Clum A."/>
            <person name="Steindorff A."/>
            <person name="Ohm R.A."/>
            <person name="Martin F."/>
            <person name="Silar P."/>
            <person name="Natvig D.O."/>
            <person name="Lalanne C."/>
            <person name="Gautier V."/>
            <person name="Ament-Velasquez S.L."/>
            <person name="Kruys A."/>
            <person name="Hutchinson M.I."/>
            <person name="Powell A.J."/>
            <person name="Barry K."/>
            <person name="Miller A.N."/>
            <person name="Grigoriev I.V."/>
            <person name="Debuchy R."/>
            <person name="Gladieux P."/>
            <person name="Hiltunen Thoren M."/>
            <person name="Johannesson H."/>
        </authorList>
    </citation>
    <scope>NUCLEOTIDE SEQUENCE</scope>
    <source>
        <strain evidence="6">PSN293</strain>
    </source>
</reference>
<sequence length="559" mass="61136">MDDAESRPLLWRARAQDAISTPSINTRRRTRLLILICISIVAADFAILLSKAPQLSILESQVCEDHRNTTKIKGKVKTLPIWTPTVPIDSIIHFNVAPNDSDTQQPEQDFCKSDIVQGELAILTGWKETFDTIPGIILALPYGYAADRYGRQPILLLSLLGVILEGIFERLIIWWHSGGLGELRSLWWVPLCQFIGGGPQVASSMAYAMISDLCPSEKRASVFFLIGAALIMSEVLAGPLSAAMMTYWDPWFPLLTGSFLQLIAFFTAALLPETMPSPDPETVPLISLLDHQDEEEEEEQDDTIPLMDWKQVYSNITTYHADIKALLLNRNVSSLVFSVLFASVARQAVQLIVQYASKRFNWTIALSSCIVAFKALVNLVMLCYLLPKIAKALLVKRRYNLSVVQKDHAVTRYSVWFLAFGALMMGMSGPISGVFISGVGVLALGWGYFAAVRSLALGVVSSNEIGLMSSLLGWATSIGTMVAGSTMAVLFEKGLEMGGLWIGLPYLVAGGLFTGAAVAVTFGVRDFRVDLISWGDEEDDDDVGIVTDVAGSTGILIDV</sequence>
<protein>
    <submittedName>
        <fullName evidence="6">Major facilitator superfamily domain-containing protein</fullName>
    </submittedName>
</protein>
<evidence type="ECO:0000256" key="5">
    <source>
        <dbReference type="SAM" id="Phobius"/>
    </source>
</evidence>
<evidence type="ECO:0000313" key="6">
    <source>
        <dbReference type="EMBL" id="KAK4215430.1"/>
    </source>
</evidence>
<proteinExistence type="predicted"/>